<reference evidence="1 2" key="1">
    <citation type="journal article" date="2018" name="Proc. Natl. Acad. Sci. U.S.A.">
        <title>Draft genome sequence of Camellia sinensis var. sinensis provides insights into the evolution of the tea genome and tea quality.</title>
        <authorList>
            <person name="Wei C."/>
            <person name="Yang H."/>
            <person name="Wang S."/>
            <person name="Zhao J."/>
            <person name="Liu C."/>
            <person name="Gao L."/>
            <person name="Xia E."/>
            <person name="Lu Y."/>
            <person name="Tai Y."/>
            <person name="She G."/>
            <person name="Sun J."/>
            <person name="Cao H."/>
            <person name="Tong W."/>
            <person name="Gao Q."/>
            <person name="Li Y."/>
            <person name="Deng W."/>
            <person name="Jiang X."/>
            <person name="Wang W."/>
            <person name="Chen Q."/>
            <person name="Zhang S."/>
            <person name="Li H."/>
            <person name="Wu J."/>
            <person name="Wang P."/>
            <person name="Li P."/>
            <person name="Shi C."/>
            <person name="Zheng F."/>
            <person name="Jian J."/>
            <person name="Huang B."/>
            <person name="Shan D."/>
            <person name="Shi M."/>
            <person name="Fang C."/>
            <person name="Yue Y."/>
            <person name="Li F."/>
            <person name="Li D."/>
            <person name="Wei S."/>
            <person name="Han B."/>
            <person name="Jiang C."/>
            <person name="Yin Y."/>
            <person name="Xia T."/>
            <person name="Zhang Z."/>
            <person name="Bennetzen J.L."/>
            <person name="Zhao S."/>
            <person name="Wan X."/>
        </authorList>
    </citation>
    <scope>NUCLEOTIDE SEQUENCE [LARGE SCALE GENOMIC DNA]</scope>
    <source>
        <strain evidence="2">cv. Shuchazao</strain>
        <tissue evidence="1">Leaf</tissue>
    </source>
</reference>
<dbReference type="InterPro" id="IPR001611">
    <property type="entry name" value="Leu-rich_rpt"/>
</dbReference>
<dbReference type="PANTHER" id="PTHR35323:SF2">
    <property type="entry name" value="SAP DOMAIN-CONTAINING PROTEIN"/>
    <property type="match status" value="1"/>
</dbReference>
<evidence type="ECO:0000313" key="2">
    <source>
        <dbReference type="Proteomes" id="UP000306102"/>
    </source>
</evidence>
<dbReference type="FunFam" id="3.80.10.10:FF:000261">
    <property type="entry name" value="LRR receptor-like serine/threonine-protein kinase ERECTA"/>
    <property type="match status" value="1"/>
</dbReference>
<dbReference type="EMBL" id="SDRB02006805">
    <property type="protein sequence ID" value="THG11987.1"/>
    <property type="molecule type" value="Genomic_DNA"/>
</dbReference>
<evidence type="ECO:0000313" key="1">
    <source>
        <dbReference type="EMBL" id="THG11987.1"/>
    </source>
</evidence>
<comment type="caution">
    <text evidence="1">The sequence shown here is derived from an EMBL/GenBank/DDBJ whole genome shotgun (WGS) entry which is preliminary data.</text>
</comment>
<dbReference type="Proteomes" id="UP000306102">
    <property type="component" value="Unassembled WGS sequence"/>
</dbReference>
<proteinExistence type="predicted"/>
<name>A0A4V3WNC2_CAMSN</name>
<dbReference type="Pfam" id="PF04502">
    <property type="entry name" value="Saf4_Yju2"/>
    <property type="match status" value="1"/>
</dbReference>
<keyword evidence="2" id="KW-1185">Reference proteome</keyword>
<organism evidence="1 2">
    <name type="scientific">Camellia sinensis var. sinensis</name>
    <name type="common">China tea</name>
    <dbReference type="NCBI Taxonomy" id="542762"/>
    <lineage>
        <taxon>Eukaryota</taxon>
        <taxon>Viridiplantae</taxon>
        <taxon>Streptophyta</taxon>
        <taxon>Embryophyta</taxon>
        <taxon>Tracheophyta</taxon>
        <taxon>Spermatophyta</taxon>
        <taxon>Magnoliopsida</taxon>
        <taxon>eudicotyledons</taxon>
        <taxon>Gunneridae</taxon>
        <taxon>Pentapetalae</taxon>
        <taxon>asterids</taxon>
        <taxon>Ericales</taxon>
        <taxon>Theaceae</taxon>
        <taxon>Camellia</taxon>
    </lineage>
</organism>
<dbReference type="InterPro" id="IPR007590">
    <property type="entry name" value="Saf4/Yju2"/>
</dbReference>
<protein>
    <submittedName>
        <fullName evidence="1">Uncharacterized protein</fullName>
    </submittedName>
</protein>
<dbReference type="Gene3D" id="3.80.10.10">
    <property type="entry name" value="Ribonuclease Inhibitor"/>
    <property type="match status" value="1"/>
</dbReference>
<sequence>MRENRAKCQENGLMGLEFAADTCLATCVEPLFCKCGALGHTCDLLPKPQLEVHPSTAHAGTPTVGLGEVRVGLGEVRVAGHLFEILFSLRYRSPMSSLSLPSNLVCLRGNNLVGTLSPDMCQLTRLLYFDVRNNSLIGSIPQNIGNYTAFQVLSLQVNQLSGQIPSVIGLMQALAVLDLSCNILSGPIPHILGNLTYTEKLVVALCFFRIIAQLLLEWLIPFVALDPSLSTPFHSVQPAQTTGSFGFGNFGQTQAGVRFDLVLFLAISIRVKKNWLWIKDGNAETLYPRSSFAINCIGKGDVCKGDVVLFTQKVYKNRFGKRTIAGRVVKESYGAANQQHTFTTHLGIQIFKFCFKCTNYSVELTIKTDPQNSDYVVELGASRNFEPWRAKDESRQATICVDAMLEILQRSAEEKEKKLEEEDEAFNLLPSAVNCFPVL</sequence>
<dbReference type="Pfam" id="PF00560">
    <property type="entry name" value="LRR_1"/>
    <property type="match status" value="1"/>
</dbReference>
<dbReference type="STRING" id="542762.A0A4V3WNC2"/>
<dbReference type="PANTHER" id="PTHR35323">
    <property type="entry name" value="SAP DOMAIN-CONTAINING PROTEIN"/>
    <property type="match status" value="1"/>
</dbReference>
<dbReference type="AlphaFoldDB" id="A0A4V3WNC2"/>
<accession>A0A4V3WNC2</accession>
<dbReference type="GO" id="GO:0000398">
    <property type="term" value="P:mRNA splicing, via spliceosome"/>
    <property type="evidence" value="ECO:0007669"/>
    <property type="project" value="InterPro"/>
</dbReference>
<dbReference type="SUPFAM" id="SSF52058">
    <property type="entry name" value="L domain-like"/>
    <property type="match status" value="1"/>
</dbReference>
<gene>
    <name evidence="1" type="ORF">TEA_018212</name>
</gene>
<dbReference type="InterPro" id="IPR032675">
    <property type="entry name" value="LRR_dom_sf"/>
</dbReference>